<sequence length="34" mass="3570">MNNLDTTSAAKGVKTSHSDHQLPVEGDAAESFNP</sequence>
<evidence type="ECO:0000256" key="1">
    <source>
        <dbReference type="SAM" id="MobiDB-lite"/>
    </source>
</evidence>
<dbReference type="Proteomes" id="UP000187735">
    <property type="component" value="Chromosome"/>
</dbReference>
<name>A0A1P8WLH2_9PLAN</name>
<dbReference type="EMBL" id="CP017641">
    <property type="protein sequence ID" value="APZ94909.1"/>
    <property type="molecule type" value="Genomic_DNA"/>
</dbReference>
<gene>
    <name evidence="2" type="ORF">Fuma_04560</name>
</gene>
<reference evidence="2 3" key="1">
    <citation type="journal article" date="2016" name="Front. Microbiol.">
        <title>Fuerstia marisgermanicae gen. nov., sp. nov., an Unusual Member of the Phylum Planctomycetes from the German Wadden Sea.</title>
        <authorList>
            <person name="Kohn T."/>
            <person name="Heuer A."/>
            <person name="Jogler M."/>
            <person name="Vollmers J."/>
            <person name="Boedeker C."/>
            <person name="Bunk B."/>
            <person name="Rast P."/>
            <person name="Borchert D."/>
            <person name="Glockner I."/>
            <person name="Freese H.M."/>
            <person name="Klenk H.P."/>
            <person name="Overmann J."/>
            <person name="Kaster A.K."/>
            <person name="Rohde M."/>
            <person name="Wiegand S."/>
            <person name="Jogler C."/>
        </authorList>
    </citation>
    <scope>NUCLEOTIDE SEQUENCE [LARGE SCALE GENOMIC DNA]</scope>
    <source>
        <strain evidence="2 3">NH11</strain>
    </source>
</reference>
<evidence type="ECO:0000313" key="3">
    <source>
        <dbReference type="Proteomes" id="UP000187735"/>
    </source>
</evidence>
<dbReference type="STRING" id="1891926.Fuma_04560"/>
<protein>
    <submittedName>
        <fullName evidence="2">Uncharacterized protein</fullName>
    </submittedName>
</protein>
<keyword evidence="3" id="KW-1185">Reference proteome</keyword>
<dbReference type="KEGG" id="fmr:Fuma_04560"/>
<feature type="region of interest" description="Disordered" evidence="1">
    <location>
        <begin position="1"/>
        <end position="34"/>
    </location>
</feature>
<dbReference type="AlphaFoldDB" id="A0A1P8WLH2"/>
<evidence type="ECO:0000313" key="2">
    <source>
        <dbReference type="EMBL" id="APZ94909.1"/>
    </source>
</evidence>
<proteinExistence type="predicted"/>
<organism evidence="2 3">
    <name type="scientific">Fuerstiella marisgermanici</name>
    <dbReference type="NCBI Taxonomy" id="1891926"/>
    <lineage>
        <taxon>Bacteria</taxon>
        <taxon>Pseudomonadati</taxon>
        <taxon>Planctomycetota</taxon>
        <taxon>Planctomycetia</taxon>
        <taxon>Planctomycetales</taxon>
        <taxon>Planctomycetaceae</taxon>
        <taxon>Fuerstiella</taxon>
    </lineage>
</organism>
<accession>A0A1P8WLH2</accession>